<accession>A0A147I3C5</accession>
<feature type="transmembrane region" description="Helical" evidence="1">
    <location>
        <begin position="163"/>
        <end position="181"/>
    </location>
</feature>
<keyword evidence="1" id="KW-0472">Membrane</keyword>
<sequence>MNDRWSPGIGDPTVIGWLTVVAYVAAGIACIVTARRGPACPGSESRVHGLFWGGVAVMMFALGINKQLDLQSLFTQVLRDAARSEGWYEQRRTLQASFIFAVLAAGLASGAVALRYRAMLHRSMAAAILGLIFIYGYVVVRAASFHHVDLFIQSQILGIRWNWILEIGGIVVVFVAALRAARSRPFNIF</sequence>
<dbReference type="RefSeq" id="WP_153002661.1">
    <property type="nucleotide sequence ID" value="NZ_LDTB01000026.1"/>
</dbReference>
<dbReference type="EMBL" id="LDTB01000026">
    <property type="protein sequence ID" value="KTT72472.1"/>
    <property type="molecule type" value="Genomic_DNA"/>
</dbReference>
<feature type="transmembrane region" description="Helical" evidence="1">
    <location>
        <begin position="94"/>
        <end position="114"/>
    </location>
</feature>
<proteinExistence type="predicted"/>
<comment type="caution">
    <text evidence="2">The sequence shown here is derived from an EMBL/GenBank/DDBJ whole genome shotgun (WGS) entry which is preliminary data.</text>
</comment>
<keyword evidence="1" id="KW-1133">Transmembrane helix</keyword>
<organism evidence="2 3">
    <name type="scientific">Sphingomonas endophytica</name>
    <dbReference type="NCBI Taxonomy" id="869719"/>
    <lineage>
        <taxon>Bacteria</taxon>
        <taxon>Pseudomonadati</taxon>
        <taxon>Pseudomonadota</taxon>
        <taxon>Alphaproteobacteria</taxon>
        <taxon>Sphingomonadales</taxon>
        <taxon>Sphingomonadaceae</taxon>
        <taxon>Sphingomonas</taxon>
    </lineage>
</organism>
<name>A0A147I3C5_9SPHN</name>
<dbReference type="Proteomes" id="UP000074310">
    <property type="component" value="Unassembled WGS sequence"/>
</dbReference>
<evidence type="ECO:0000313" key="2">
    <source>
        <dbReference type="EMBL" id="KTT72472.1"/>
    </source>
</evidence>
<feature type="transmembrane region" description="Helical" evidence="1">
    <location>
        <begin position="14"/>
        <end position="34"/>
    </location>
</feature>
<keyword evidence="1" id="KW-0812">Transmembrane</keyword>
<gene>
    <name evidence="2" type="ORF">NS334_09005</name>
</gene>
<evidence type="ECO:0000256" key="1">
    <source>
        <dbReference type="SAM" id="Phobius"/>
    </source>
</evidence>
<dbReference type="PROSITE" id="PS51257">
    <property type="entry name" value="PROKAR_LIPOPROTEIN"/>
    <property type="match status" value="1"/>
</dbReference>
<feature type="transmembrane region" description="Helical" evidence="1">
    <location>
        <begin position="46"/>
        <end position="64"/>
    </location>
</feature>
<reference evidence="2 3" key="1">
    <citation type="journal article" date="2016" name="Front. Microbiol.">
        <title>Genomic Resource of Rice Seed Associated Bacteria.</title>
        <authorList>
            <person name="Midha S."/>
            <person name="Bansal K."/>
            <person name="Sharma S."/>
            <person name="Kumar N."/>
            <person name="Patil P.P."/>
            <person name="Chaudhry V."/>
            <person name="Patil P.B."/>
        </authorList>
    </citation>
    <scope>NUCLEOTIDE SEQUENCE [LARGE SCALE GENOMIC DNA]</scope>
    <source>
        <strain evidence="2 3">NS334</strain>
    </source>
</reference>
<dbReference type="OrthoDB" id="428401at2"/>
<protein>
    <submittedName>
        <fullName evidence="2">Uncharacterized protein</fullName>
    </submittedName>
</protein>
<dbReference type="AlphaFoldDB" id="A0A147I3C5"/>
<evidence type="ECO:0000313" key="3">
    <source>
        <dbReference type="Proteomes" id="UP000074310"/>
    </source>
</evidence>
<dbReference type="PATRIC" id="fig|869719.3.peg.1492"/>
<feature type="transmembrane region" description="Helical" evidence="1">
    <location>
        <begin position="126"/>
        <end position="143"/>
    </location>
</feature>
<keyword evidence="3" id="KW-1185">Reference proteome</keyword>